<organism evidence="10 12">
    <name type="scientific">Porphyridium purpureum</name>
    <name type="common">Red alga</name>
    <name type="synonym">Porphyridium cruentum</name>
    <dbReference type="NCBI Taxonomy" id="35688"/>
    <lineage>
        <taxon>Eukaryota</taxon>
        <taxon>Rhodophyta</taxon>
        <taxon>Bangiophyceae</taxon>
        <taxon>Porphyridiales</taxon>
        <taxon>Porphyridiaceae</taxon>
        <taxon>Porphyridium</taxon>
    </lineage>
</organism>
<evidence type="ECO:0000256" key="2">
    <source>
        <dbReference type="ARBA" id="ARBA00022448"/>
    </source>
</evidence>
<evidence type="ECO:0000313" key="11">
    <source>
        <dbReference type="EMBL" id="KAA8498094.1"/>
    </source>
</evidence>
<evidence type="ECO:0000256" key="5">
    <source>
        <dbReference type="ARBA" id="ARBA00022989"/>
    </source>
</evidence>
<sequence length="78" mass="8765">MALTLFLVFQAFLLFANSVTILHEQRFLDKVGLSEEATQHDQGIKRQIAQLLKAIRLVMPVPLVIMNTLTMIALMLVG</sequence>
<keyword evidence="5 8" id="KW-1133">Transmembrane helix</keyword>
<evidence type="ECO:0000256" key="4">
    <source>
        <dbReference type="ARBA" id="ARBA00022927"/>
    </source>
</evidence>
<comment type="subcellular location">
    <subcellularLocation>
        <location evidence="1">Membrane</location>
    </subcellularLocation>
</comment>
<comment type="caution">
    <text evidence="10">The sequence shown here is derived from an EMBL/GenBank/DDBJ whole genome shotgun (WGS) entry which is preliminary data.</text>
</comment>
<evidence type="ECO:0000313" key="12">
    <source>
        <dbReference type="Proteomes" id="UP000324585"/>
    </source>
</evidence>
<protein>
    <submittedName>
        <fullName evidence="10">Immediate early response 3-interacting protein 1</fullName>
    </submittedName>
</protein>
<keyword evidence="3 8" id="KW-0812">Transmembrane</keyword>
<evidence type="ECO:0000313" key="10">
    <source>
        <dbReference type="EMBL" id="KAA8495209.1"/>
    </source>
</evidence>
<evidence type="ECO:0000256" key="7">
    <source>
        <dbReference type="ARBA" id="ARBA00024203"/>
    </source>
</evidence>
<dbReference type="OrthoDB" id="15356at2759"/>
<keyword evidence="4" id="KW-0653">Protein transport</keyword>
<dbReference type="Pfam" id="PF08571">
    <property type="entry name" value="Yos1"/>
    <property type="match status" value="1"/>
</dbReference>
<dbReference type="GO" id="GO:0000139">
    <property type="term" value="C:Golgi membrane"/>
    <property type="evidence" value="ECO:0007669"/>
    <property type="project" value="TreeGrafter"/>
</dbReference>
<dbReference type="GO" id="GO:0030134">
    <property type="term" value="C:COPII-coated ER to Golgi transport vesicle"/>
    <property type="evidence" value="ECO:0007669"/>
    <property type="project" value="TreeGrafter"/>
</dbReference>
<feature type="transmembrane region" description="Helical" evidence="8">
    <location>
        <begin position="57"/>
        <end position="77"/>
    </location>
</feature>
<comment type="similarity">
    <text evidence="7">Belongs to the YOS1 family.</text>
</comment>
<accession>A0A5J4YUN3</accession>
<dbReference type="EMBL" id="VRMN01000001">
    <property type="protein sequence ID" value="KAA8498094.1"/>
    <property type="molecule type" value="Genomic_DNA"/>
</dbReference>
<keyword evidence="6 8" id="KW-0472">Membrane</keyword>
<gene>
    <name evidence="10" type="ORF">FVE85_1364</name>
    <name evidence="11" type="ORF">FVE85_5679</name>
</gene>
<evidence type="ECO:0000256" key="3">
    <source>
        <dbReference type="ARBA" id="ARBA00022692"/>
    </source>
</evidence>
<dbReference type="Proteomes" id="UP000324585">
    <property type="component" value="Unassembled WGS sequence"/>
</dbReference>
<evidence type="ECO:0000256" key="6">
    <source>
        <dbReference type="ARBA" id="ARBA00023136"/>
    </source>
</evidence>
<dbReference type="InterPro" id="IPR013880">
    <property type="entry name" value="Yos1"/>
</dbReference>
<keyword evidence="12" id="KW-1185">Reference proteome</keyword>
<dbReference type="PANTHER" id="PTHR15858:SF0">
    <property type="entry name" value="IMMEDIATE EARLY RESPONSE 3-INTERACTING PROTEIN 1"/>
    <property type="match status" value="1"/>
</dbReference>
<dbReference type="GO" id="GO:0006888">
    <property type="term" value="P:endoplasmic reticulum to Golgi vesicle-mediated transport"/>
    <property type="evidence" value="ECO:0007669"/>
    <property type="project" value="TreeGrafter"/>
</dbReference>
<feature type="chain" id="PRO_5036145805" evidence="9">
    <location>
        <begin position="19"/>
        <end position="78"/>
    </location>
</feature>
<dbReference type="PANTHER" id="PTHR15858">
    <property type="entry name" value="IMMEDIATE EARLY RESPONSE 3-INTERACTING PROTEIN 1"/>
    <property type="match status" value="1"/>
</dbReference>
<evidence type="ECO:0000256" key="8">
    <source>
        <dbReference type="SAM" id="Phobius"/>
    </source>
</evidence>
<keyword evidence="9" id="KW-0732">Signal</keyword>
<dbReference type="GO" id="GO:0015031">
    <property type="term" value="P:protein transport"/>
    <property type="evidence" value="ECO:0007669"/>
    <property type="project" value="UniProtKB-KW"/>
</dbReference>
<proteinExistence type="inferred from homology"/>
<name>A0A5J4YUN3_PORPP</name>
<dbReference type="EMBL" id="VRMN01000003">
    <property type="protein sequence ID" value="KAA8495209.1"/>
    <property type="molecule type" value="Genomic_DNA"/>
</dbReference>
<dbReference type="AlphaFoldDB" id="A0A5J4YUN3"/>
<keyword evidence="2" id="KW-0813">Transport</keyword>
<evidence type="ECO:0000256" key="1">
    <source>
        <dbReference type="ARBA" id="ARBA00004370"/>
    </source>
</evidence>
<feature type="signal peptide" evidence="9">
    <location>
        <begin position="1"/>
        <end position="18"/>
    </location>
</feature>
<dbReference type="GO" id="GO:0005789">
    <property type="term" value="C:endoplasmic reticulum membrane"/>
    <property type="evidence" value="ECO:0007669"/>
    <property type="project" value="TreeGrafter"/>
</dbReference>
<evidence type="ECO:0000256" key="9">
    <source>
        <dbReference type="SAM" id="SignalP"/>
    </source>
</evidence>
<reference evidence="12" key="1">
    <citation type="journal article" date="2019" name="Nat. Commun.">
        <title>Expansion of phycobilisome linker gene families in mesophilic red algae.</title>
        <authorList>
            <person name="Lee J."/>
            <person name="Kim D."/>
            <person name="Bhattacharya D."/>
            <person name="Yoon H.S."/>
        </authorList>
    </citation>
    <scope>NUCLEOTIDE SEQUENCE [LARGE SCALE GENOMIC DNA]</scope>
    <source>
        <strain evidence="12">CCMP 1328</strain>
    </source>
</reference>
<reference evidence="10" key="2">
    <citation type="submission" date="2019-09" db="EMBL/GenBank/DDBJ databases">
        <title>Expansion of phycobilisome linker gene families in mesophilic red algae.</title>
        <authorList>
            <person name="Lee J."/>
        </authorList>
    </citation>
    <scope>NUCLEOTIDE SEQUENCE [LARGE SCALE GENOMIC DNA]</scope>
    <source>
        <strain evidence="10">CCMP 1328</strain>
        <tissue evidence="10">Unicellular</tissue>
    </source>
</reference>